<feature type="transmembrane region" description="Helical" evidence="10">
    <location>
        <begin position="753"/>
        <end position="776"/>
    </location>
</feature>
<feature type="domain" description="HMA" evidence="12">
    <location>
        <begin position="71"/>
        <end position="136"/>
    </location>
</feature>
<dbReference type="PANTHER" id="PTHR43520:SF8">
    <property type="entry name" value="P-TYPE CU(+) TRANSPORTER"/>
    <property type="match status" value="1"/>
</dbReference>
<dbReference type="Gene3D" id="3.40.1110.10">
    <property type="entry name" value="Calcium-transporting ATPase, cytoplasmic domain N"/>
    <property type="match status" value="1"/>
</dbReference>
<dbReference type="NCBIfam" id="TIGR01494">
    <property type="entry name" value="ATPase_P-type"/>
    <property type="match status" value="1"/>
</dbReference>
<dbReference type="CDD" id="cd02094">
    <property type="entry name" value="P-type_ATPase_Cu-like"/>
    <property type="match status" value="1"/>
</dbReference>
<dbReference type="InterPro" id="IPR006121">
    <property type="entry name" value="HMA_dom"/>
</dbReference>
<evidence type="ECO:0000313" key="13">
    <source>
        <dbReference type="EMBL" id="WCR10454.1"/>
    </source>
</evidence>
<dbReference type="Gene3D" id="3.30.70.100">
    <property type="match status" value="2"/>
</dbReference>
<dbReference type="InterPro" id="IPR008250">
    <property type="entry name" value="ATPase_P-typ_transduc_dom_A_sf"/>
</dbReference>
<dbReference type="InterPro" id="IPR023298">
    <property type="entry name" value="ATPase_P-typ_TM_dom_sf"/>
</dbReference>
<comment type="subcellular location">
    <subcellularLocation>
        <location evidence="10">Cell membrane</location>
    </subcellularLocation>
    <subcellularLocation>
        <location evidence="1">Endomembrane system</location>
        <topology evidence="1">Multi-pass membrane protein</topology>
    </subcellularLocation>
</comment>
<organism evidence="13 14">
    <name type="scientific">Paracoccus stylophorae</name>
    <dbReference type="NCBI Taxonomy" id="659350"/>
    <lineage>
        <taxon>Bacteria</taxon>
        <taxon>Pseudomonadati</taxon>
        <taxon>Pseudomonadota</taxon>
        <taxon>Alphaproteobacteria</taxon>
        <taxon>Rhodobacterales</taxon>
        <taxon>Paracoccaceae</taxon>
        <taxon>Paracoccus</taxon>
    </lineage>
</organism>
<feature type="transmembrane region" description="Helical" evidence="10">
    <location>
        <begin position="160"/>
        <end position="180"/>
    </location>
</feature>
<dbReference type="InterPro" id="IPR036412">
    <property type="entry name" value="HAD-like_sf"/>
</dbReference>
<dbReference type="NCBIfam" id="TIGR01511">
    <property type="entry name" value="ATPase-IB1_Cu"/>
    <property type="match status" value="1"/>
</dbReference>
<evidence type="ECO:0000256" key="2">
    <source>
        <dbReference type="ARBA" id="ARBA00006024"/>
    </source>
</evidence>
<evidence type="ECO:0000256" key="4">
    <source>
        <dbReference type="ARBA" id="ARBA00022723"/>
    </source>
</evidence>
<evidence type="ECO:0000313" key="14">
    <source>
        <dbReference type="Proteomes" id="UP001218412"/>
    </source>
</evidence>
<dbReference type="InterPro" id="IPR059000">
    <property type="entry name" value="ATPase_P-type_domA"/>
</dbReference>
<dbReference type="SFLD" id="SFLDS00003">
    <property type="entry name" value="Haloacid_Dehalogenase"/>
    <property type="match status" value="1"/>
</dbReference>
<evidence type="ECO:0000259" key="12">
    <source>
        <dbReference type="PROSITE" id="PS50846"/>
    </source>
</evidence>
<dbReference type="RefSeq" id="WP_272858510.1">
    <property type="nucleotide sequence ID" value="NZ_CP067134.1"/>
</dbReference>
<evidence type="ECO:0000256" key="9">
    <source>
        <dbReference type="ARBA" id="ARBA00023136"/>
    </source>
</evidence>
<keyword evidence="10" id="KW-1003">Cell membrane</keyword>
<dbReference type="InterPro" id="IPR044492">
    <property type="entry name" value="P_typ_ATPase_HD_dom"/>
</dbReference>
<dbReference type="InterPro" id="IPR001757">
    <property type="entry name" value="P_typ_ATPase"/>
</dbReference>
<dbReference type="InterPro" id="IPR027256">
    <property type="entry name" value="P-typ_ATPase_IB"/>
</dbReference>
<evidence type="ECO:0000256" key="1">
    <source>
        <dbReference type="ARBA" id="ARBA00004127"/>
    </source>
</evidence>
<protein>
    <submittedName>
        <fullName evidence="13">Copper-translocating P-type ATPase</fullName>
    </submittedName>
</protein>
<feature type="transmembrane region" description="Helical" evidence="10">
    <location>
        <begin position="261"/>
        <end position="280"/>
    </location>
</feature>
<dbReference type="InterPro" id="IPR023214">
    <property type="entry name" value="HAD_sf"/>
</dbReference>
<feature type="transmembrane region" description="Helical" evidence="10">
    <location>
        <begin position="443"/>
        <end position="463"/>
    </location>
</feature>
<feature type="compositionally biased region" description="Low complexity" evidence="11">
    <location>
        <begin position="132"/>
        <end position="147"/>
    </location>
</feature>
<evidence type="ECO:0000256" key="10">
    <source>
        <dbReference type="RuleBase" id="RU362081"/>
    </source>
</evidence>
<keyword evidence="7" id="KW-1278">Translocase</keyword>
<proteinExistence type="inferred from homology"/>
<evidence type="ECO:0000256" key="6">
    <source>
        <dbReference type="ARBA" id="ARBA00022840"/>
    </source>
</evidence>
<sequence>MPASTELDLTIPGISCASCAGRVEHALNALDGVSDISVNTMTKRAHLRLDGATLPQVDAALSRAGYPAQMATTTLDVEGMSCASCVGRVERALLARPDVTAATANLMANTASVTHAPGLDAAALARTVTDSGYPARPAAPGQRAAGPDRGGESRELQRDFLIALVLTLPVFIAEMGGHMIPGFHHWLVGLTGTTPLWVAQMVLTALVLAIPGRRFFAVGIPALLRGAPEMNSLVALGAGTAFLFSTVVTLAPQIVPPASRHVYFEAAAVIVTLILMGRWLEARAKGRAGEAIRRLVELAPDHATLMRDGRPVQVPVAELQTGDLVRLAPGERVAVDGVITEGRGSIDESMLTGEPLPVEKGADDPVTGGTVNGSAPLTYRVTATGADTALARIVAMVEAAQAGKLPVQALVDRITRVFVPAVMALAVLAVALWLIFGPGLAEAVVAGVAVLIIACPCAMGLAVPVSIMVGTGRGAELGVLFRRGEALQRLAEATTVAFDKTGTLTLGRPELTGIWTESIAEDEALRLTAAAETRSEHPLAAAIVAAAERRGLSLPDATEIDTAAGRGLTARVQGRSLLIGNRAALEEAGVTLSATLASSAEGAAAEGATPVHLSIDGVHSASLALADPVRPESADTVAALHELGLRCVMLSGDTKATAQAVGERLGIDEAKGGLRPDDKLTAIGEMGEHTVFVGDGINDAPALAAAGTGIAIGTGTDIAIESADAVLISGDPFGVVRAVRLSRAVMRNIRQNLFWAFAYNTALIPVAMGVLVPFGGPQLSPMLGAAAMAMSSVFVVGNALRLRRAA</sequence>
<dbReference type="PROSITE" id="PS01047">
    <property type="entry name" value="HMA_1"/>
    <property type="match status" value="1"/>
</dbReference>
<dbReference type="PROSITE" id="PS00154">
    <property type="entry name" value="ATPASE_E1_E2"/>
    <property type="match status" value="1"/>
</dbReference>
<keyword evidence="4 10" id="KW-0479">Metal-binding</keyword>
<evidence type="ECO:0000256" key="8">
    <source>
        <dbReference type="ARBA" id="ARBA00022989"/>
    </source>
</evidence>
<dbReference type="SFLD" id="SFLDG00002">
    <property type="entry name" value="C1.7:_P-type_atpase_like"/>
    <property type="match status" value="1"/>
</dbReference>
<dbReference type="SFLD" id="SFLDF00027">
    <property type="entry name" value="p-type_atpase"/>
    <property type="match status" value="1"/>
</dbReference>
<keyword evidence="5 10" id="KW-0547">Nucleotide-binding</keyword>
<evidence type="ECO:0000256" key="3">
    <source>
        <dbReference type="ARBA" id="ARBA00022692"/>
    </source>
</evidence>
<dbReference type="Pfam" id="PF00403">
    <property type="entry name" value="HMA"/>
    <property type="match status" value="2"/>
</dbReference>
<dbReference type="Gene3D" id="2.70.150.10">
    <property type="entry name" value="Calcium-transporting ATPase, cytoplasmic transduction domain A"/>
    <property type="match status" value="1"/>
</dbReference>
<feature type="transmembrane region" description="Helical" evidence="10">
    <location>
        <begin position="233"/>
        <end position="255"/>
    </location>
</feature>
<dbReference type="Pfam" id="PF00122">
    <property type="entry name" value="E1-E2_ATPase"/>
    <property type="match status" value="1"/>
</dbReference>
<dbReference type="InterPro" id="IPR036163">
    <property type="entry name" value="HMA_dom_sf"/>
</dbReference>
<feature type="domain" description="HMA" evidence="12">
    <location>
        <begin position="5"/>
        <end position="69"/>
    </location>
</feature>
<keyword evidence="14" id="KW-1185">Reference proteome</keyword>
<feature type="transmembrane region" description="Helical" evidence="10">
    <location>
        <begin position="186"/>
        <end position="212"/>
    </location>
</feature>
<dbReference type="SUPFAM" id="SSF56784">
    <property type="entry name" value="HAD-like"/>
    <property type="match status" value="1"/>
</dbReference>
<dbReference type="NCBIfam" id="TIGR01525">
    <property type="entry name" value="ATPase-IB_hvy"/>
    <property type="match status" value="1"/>
</dbReference>
<dbReference type="SUPFAM" id="SSF81665">
    <property type="entry name" value="Calcium ATPase, transmembrane domain M"/>
    <property type="match status" value="1"/>
</dbReference>
<evidence type="ECO:0000256" key="5">
    <source>
        <dbReference type="ARBA" id="ARBA00022741"/>
    </source>
</evidence>
<accession>A0ABY7STU5</accession>
<dbReference type="PRINTS" id="PR00943">
    <property type="entry name" value="CUATPASE"/>
</dbReference>
<dbReference type="SUPFAM" id="SSF55008">
    <property type="entry name" value="HMA, heavy metal-associated domain"/>
    <property type="match status" value="2"/>
</dbReference>
<evidence type="ECO:0000256" key="7">
    <source>
        <dbReference type="ARBA" id="ARBA00022967"/>
    </source>
</evidence>
<dbReference type="InterPro" id="IPR023299">
    <property type="entry name" value="ATPase_P-typ_cyto_dom_N"/>
</dbReference>
<dbReference type="SUPFAM" id="SSF81653">
    <property type="entry name" value="Calcium ATPase, transduction domain A"/>
    <property type="match status" value="1"/>
</dbReference>
<dbReference type="InterPro" id="IPR017969">
    <property type="entry name" value="Heavy-metal-associated_CS"/>
</dbReference>
<feature type="transmembrane region" description="Helical" evidence="10">
    <location>
        <begin position="417"/>
        <end position="437"/>
    </location>
</feature>
<dbReference type="InterPro" id="IPR018303">
    <property type="entry name" value="ATPase_P-typ_P_site"/>
</dbReference>
<dbReference type="EMBL" id="CP067134">
    <property type="protein sequence ID" value="WCR10454.1"/>
    <property type="molecule type" value="Genomic_DNA"/>
</dbReference>
<dbReference type="PROSITE" id="PS50846">
    <property type="entry name" value="HMA_2"/>
    <property type="match status" value="2"/>
</dbReference>
<dbReference type="PRINTS" id="PR00119">
    <property type="entry name" value="CATATPASE"/>
</dbReference>
<name>A0ABY7STU5_9RHOB</name>
<evidence type="ECO:0000256" key="11">
    <source>
        <dbReference type="SAM" id="MobiDB-lite"/>
    </source>
</evidence>
<dbReference type="PANTHER" id="PTHR43520">
    <property type="entry name" value="ATP7, ISOFORM B"/>
    <property type="match status" value="1"/>
</dbReference>
<reference evidence="13 14" key="1">
    <citation type="submission" date="2021-01" db="EMBL/GenBank/DDBJ databases">
        <title>Biogeographic distribution of Paracoccus.</title>
        <authorList>
            <person name="Hollensteiner J."/>
            <person name="Leineberger J."/>
            <person name="Brinkhoff T."/>
            <person name="Daniel R."/>
        </authorList>
    </citation>
    <scope>NUCLEOTIDE SEQUENCE [LARGE SCALE GENOMIC DNA]</scope>
    <source>
        <strain evidence="13 14">LMG25392</strain>
    </source>
</reference>
<dbReference type="Gene3D" id="3.40.50.1000">
    <property type="entry name" value="HAD superfamily/HAD-like"/>
    <property type="match status" value="1"/>
</dbReference>
<keyword evidence="8 10" id="KW-1133">Transmembrane helix</keyword>
<keyword evidence="9 10" id="KW-0472">Membrane</keyword>
<dbReference type="Proteomes" id="UP001218412">
    <property type="component" value="Chromosome"/>
</dbReference>
<gene>
    <name evidence="13" type="ORF">JHW45_15565</name>
</gene>
<dbReference type="Pfam" id="PF00702">
    <property type="entry name" value="Hydrolase"/>
    <property type="match status" value="1"/>
</dbReference>
<comment type="similarity">
    <text evidence="2 10">Belongs to the cation transport ATPase (P-type) (TC 3.A.3) family. Type IB subfamily.</text>
</comment>
<keyword evidence="6 10" id="KW-0067">ATP-binding</keyword>
<feature type="region of interest" description="Disordered" evidence="11">
    <location>
        <begin position="132"/>
        <end position="152"/>
    </location>
</feature>
<feature type="transmembrane region" description="Helical" evidence="10">
    <location>
        <begin position="782"/>
        <end position="800"/>
    </location>
</feature>
<dbReference type="CDD" id="cd00371">
    <property type="entry name" value="HMA"/>
    <property type="match status" value="2"/>
</dbReference>
<keyword evidence="3 10" id="KW-0812">Transmembrane</keyword>